<name>A0ABT1A7S7_9PSEU</name>
<keyword evidence="2 8" id="KW-0813">Transport</keyword>
<evidence type="ECO:0000313" key="11">
    <source>
        <dbReference type="EMBL" id="MCO1659001.1"/>
    </source>
</evidence>
<organism evidence="11 12">
    <name type="scientific">Pseudonocardia humida</name>
    <dbReference type="NCBI Taxonomy" id="2800819"/>
    <lineage>
        <taxon>Bacteria</taxon>
        <taxon>Bacillati</taxon>
        <taxon>Actinomycetota</taxon>
        <taxon>Actinomycetes</taxon>
        <taxon>Pseudonocardiales</taxon>
        <taxon>Pseudonocardiaceae</taxon>
        <taxon>Pseudonocardia</taxon>
    </lineage>
</organism>
<evidence type="ECO:0000256" key="2">
    <source>
        <dbReference type="ARBA" id="ARBA00022448"/>
    </source>
</evidence>
<feature type="transmembrane region" description="Helical" evidence="8">
    <location>
        <begin position="326"/>
        <end position="350"/>
    </location>
</feature>
<feature type="transmembrane region" description="Helical" evidence="8">
    <location>
        <begin position="385"/>
        <end position="407"/>
    </location>
</feature>
<feature type="domain" description="ABC transmembrane type-1" evidence="10">
    <location>
        <begin position="382"/>
        <end position="574"/>
    </location>
</feature>
<evidence type="ECO:0000256" key="8">
    <source>
        <dbReference type="RuleBase" id="RU363032"/>
    </source>
</evidence>
<dbReference type="EMBL" id="JAGSOV010000061">
    <property type="protein sequence ID" value="MCO1659001.1"/>
    <property type="molecule type" value="Genomic_DNA"/>
</dbReference>
<feature type="transmembrane region" description="Helical" evidence="8">
    <location>
        <begin position="554"/>
        <end position="578"/>
    </location>
</feature>
<keyword evidence="3" id="KW-1003">Cell membrane</keyword>
<evidence type="ECO:0000256" key="1">
    <source>
        <dbReference type="ARBA" id="ARBA00004429"/>
    </source>
</evidence>
<feature type="transmembrane region" description="Helical" evidence="8">
    <location>
        <begin position="242"/>
        <end position="262"/>
    </location>
</feature>
<feature type="transmembrane region" description="Helical" evidence="8">
    <location>
        <begin position="427"/>
        <end position="444"/>
    </location>
</feature>
<keyword evidence="7 8" id="KW-0472">Membrane</keyword>
<dbReference type="InterPro" id="IPR035906">
    <property type="entry name" value="MetI-like_sf"/>
</dbReference>
<evidence type="ECO:0000259" key="10">
    <source>
        <dbReference type="PROSITE" id="PS50928"/>
    </source>
</evidence>
<keyword evidence="6 8" id="KW-1133">Transmembrane helix</keyword>
<keyword evidence="12" id="KW-1185">Reference proteome</keyword>
<dbReference type="Proteomes" id="UP001165283">
    <property type="component" value="Unassembled WGS sequence"/>
</dbReference>
<feature type="domain" description="ABC transmembrane type-1" evidence="10">
    <location>
        <begin position="86"/>
        <end position="294"/>
    </location>
</feature>
<sequence>MTLTTAPVPGSTAPGTGPAGRPGRSSARTTASHYLIWVVTLVLVVGPVVPIVLASLWSTPLYRSGGHVTLDNYRDLLTDPAWWGAVGNSLAFAGLTTVLSVLFGVGAAVLLTRTNIPWRRLFAGVLVLPVVLPGLVLIVGWMAMWAPSGFVSSWLTVNTVLAFPIDLYTMPGMALVATSVAAPVVFLFCRTTVLAVDSSLEDAARSAGAGPLRALVSVTVPLLRPAVLNSALLVFAVSFEVLGLPLILGFSNDITLVSTYLYDNWINASPPRQGLVSAGAVFLLACVSGLLVVRNRLVGDAARYTTVTGKATAKRVVDLGPAGWPLAALVAAVLGVLVVVPLVGVVMTAFTTILTPLIAPWSVLTMENFGAVFANPIWVESIRNSLLIATVGGLLTTLAIAVVSVVAHRSDFRFRGSLQQAVLWPRMMPGLVTGMAFFWAFAILDPGGALRSSLWALGLAFAVRSLALGYGVFYPALAAIGQDLDRAARTSGATWWQATVTVSLRLTAPAMGACFVLLFVSMLNDADPAVFLVTDRTPVMGLTMLQLAATSTGGAVAAFGVVQMLITVVVLGAGRLFLGVRAHA</sequence>
<dbReference type="PANTHER" id="PTHR43357">
    <property type="entry name" value="INNER MEMBRANE ABC TRANSPORTER PERMEASE PROTEIN YDCV"/>
    <property type="match status" value="1"/>
</dbReference>
<dbReference type="Gene3D" id="1.10.3720.10">
    <property type="entry name" value="MetI-like"/>
    <property type="match status" value="2"/>
</dbReference>
<feature type="transmembrane region" description="Helical" evidence="8">
    <location>
        <begin position="502"/>
        <end position="523"/>
    </location>
</feature>
<comment type="subcellular location">
    <subcellularLocation>
        <location evidence="1">Cell inner membrane</location>
        <topology evidence="1">Multi-pass membrane protein</topology>
    </subcellularLocation>
    <subcellularLocation>
        <location evidence="8">Cell membrane</location>
        <topology evidence="8">Multi-pass membrane protein</topology>
    </subcellularLocation>
</comment>
<evidence type="ECO:0000313" key="12">
    <source>
        <dbReference type="Proteomes" id="UP001165283"/>
    </source>
</evidence>
<evidence type="ECO:0000256" key="3">
    <source>
        <dbReference type="ARBA" id="ARBA00022475"/>
    </source>
</evidence>
<feature type="transmembrane region" description="Helical" evidence="8">
    <location>
        <begin position="34"/>
        <end position="57"/>
    </location>
</feature>
<feature type="transmembrane region" description="Helical" evidence="8">
    <location>
        <begin position="274"/>
        <end position="293"/>
    </location>
</feature>
<dbReference type="SUPFAM" id="SSF161098">
    <property type="entry name" value="MetI-like"/>
    <property type="match status" value="2"/>
</dbReference>
<protein>
    <submittedName>
        <fullName evidence="11">Iron ABC transporter permease</fullName>
    </submittedName>
</protein>
<evidence type="ECO:0000256" key="6">
    <source>
        <dbReference type="ARBA" id="ARBA00022989"/>
    </source>
</evidence>
<dbReference type="CDD" id="cd06261">
    <property type="entry name" value="TM_PBP2"/>
    <property type="match status" value="2"/>
</dbReference>
<comment type="similarity">
    <text evidence="8">Belongs to the binding-protein-dependent transport system permease family.</text>
</comment>
<accession>A0ABT1A7S7</accession>
<comment type="caution">
    <text evidence="11">The sequence shown here is derived from an EMBL/GenBank/DDBJ whole genome shotgun (WGS) entry which is preliminary data.</text>
</comment>
<feature type="region of interest" description="Disordered" evidence="9">
    <location>
        <begin position="1"/>
        <end position="26"/>
    </location>
</feature>
<proteinExistence type="inferred from homology"/>
<dbReference type="Pfam" id="PF00528">
    <property type="entry name" value="BPD_transp_1"/>
    <property type="match status" value="2"/>
</dbReference>
<feature type="transmembrane region" description="Helical" evidence="8">
    <location>
        <begin position="90"/>
        <end position="111"/>
    </location>
</feature>
<feature type="transmembrane region" description="Helical" evidence="8">
    <location>
        <begin position="167"/>
        <end position="193"/>
    </location>
</feature>
<keyword evidence="4" id="KW-0997">Cell inner membrane</keyword>
<feature type="transmembrane region" description="Helical" evidence="8">
    <location>
        <begin position="123"/>
        <end position="147"/>
    </location>
</feature>
<dbReference type="InterPro" id="IPR000515">
    <property type="entry name" value="MetI-like"/>
</dbReference>
<dbReference type="PROSITE" id="PS50928">
    <property type="entry name" value="ABC_TM1"/>
    <property type="match status" value="2"/>
</dbReference>
<dbReference type="PANTHER" id="PTHR43357:SF4">
    <property type="entry name" value="INNER MEMBRANE ABC TRANSPORTER PERMEASE PROTEIN YDCV"/>
    <property type="match status" value="1"/>
</dbReference>
<reference evidence="11" key="1">
    <citation type="submission" date="2021-04" db="EMBL/GenBank/DDBJ databases">
        <title>Pseudonocardia sp. nov., isolated from sandy soil of mangrove forest.</title>
        <authorList>
            <person name="Zan Z."/>
            <person name="Huang R."/>
            <person name="Liu W."/>
        </authorList>
    </citation>
    <scope>NUCLEOTIDE SEQUENCE</scope>
    <source>
        <strain evidence="11">S2-4</strain>
    </source>
</reference>
<evidence type="ECO:0000256" key="9">
    <source>
        <dbReference type="SAM" id="MobiDB-lite"/>
    </source>
</evidence>
<dbReference type="RefSeq" id="WP_252443553.1">
    <property type="nucleotide sequence ID" value="NZ_JAGSOV010000061.1"/>
</dbReference>
<feature type="transmembrane region" description="Helical" evidence="8">
    <location>
        <begin position="456"/>
        <end position="481"/>
    </location>
</feature>
<keyword evidence="5 8" id="KW-0812">Transmembrane</keyword>
<evidence type="ECO:0000256" key="7">
    <source>
        <dbReference type="ARBA" id="ARBA00023136"/>
    </source>
</evidence>
<evidence type="ECO:0000256" key="5">
    <source>
        <dbReference type="ARBA" id="ARBA00022692"/>
    </source>
</evidence>
<evidence type="ECO:0000256" key="4">
    <source>
        <dbReference type="ARBA" id="ARBA00022519"/>
    </source>
</evidence>
<gene>
    <name evidence="11" type="ORF">KDL28_28420</name>
</gene>